<keyword evidence="3" id="KW-1185">Reference proteome</keyword>
<dbReference type="GO" id="GO:0030866">
    <property type="term" value="P:cortical actin cytoskeleton organization"/>
    <property type="evidence" value="ECO:0007669"/>
    <property type="project" value="TreeGrafter"/>
</dbReference>
<dbReference type="Pfam" id="PF09735">
    <property type="entry name" value="Nckap1"/>
    <property type="match status" value="1"/>
</dbReference>
<dbReference type="GO" id="GO:0048812">
    <property type="term" value="P:neuron projection morphogenesis"/>
    <property type="evidence" value="ECO:0007669"/>
    <property type="project" value="TreeGrafter"/>
</dbReference>
<dbReference type="AlphaFoldDB" id="A0A7J7JMY9"/>
<gene>
    <name evidence="2" type="ORF">EB796_014684</name>
</gene>
<name>A0A7J7JMY9_BUGNE</name>
<dbReference type="GO" id="GO:0016477">
    <property type="term" value="P:cell migration"/>
    <property type="evidence" value="ECO:0007669"/>
    <property type="project" value="TreeGrafter"/>
</dbReference>
<accession>A0A7J7JMY9</accession>
<comment type="similarity">
    <text evidence="1">Belongs to the HEM-1/HEM-2 family.</text>
</comment>
<dbReference type="PANTHER" id="PTHR12093:SF10">
    <property type="entry name" value="MEMBRANE-ASSOCIATED PROTEIN HEM"/>
    <property type="match status" value="1"/>
</dbReference>
<dbReference type="GO" id="GO:0030031">
    <property type="term" value="P:cell projection assembly"/>
    <property type="evidence" value="ECO:0007669"/>
    <property type="project" value="TreeGrafter"/>
</dbReference>
<protein>
    <submittedName>
        <fullName evidence="2">Hem</fullName>
    </submittedName>
</protein>
<reference evidence="2" key="1">
    <citation type="submission" date="2020-06" db="EMBL/GenBank/DDBJ databases">
        <title>Draft genome of Bugula neritina, a colonial animal packing powerful symbionts and potential medicines.</title>
        <authorList>
            <person name="Rayko M."/>
        </authorList>
    </citation>
    <scope>NUCLEOTIDE SEQUENCE [LARGE SCALE GENOMIC DNA]</scope>
    <source>
        <strain evidence="2">Kwan_BN1</strain>
    </source>
</reference>
<dbReference type="Proteomes" id="UP000593567">
    <property type="component" value="Unassembled WGS sequence"/>
</dbReference>
<comment type="caution">
    <text evidence="2">The sequence shown here is derived from an EMBL/GenBank/DDBJ whole genome shotgun (WGS) entry which is preliminary data.</text>
</comment>
<evidence type="ECO:0000313" key="2">
    <source>
        <dbReference type="EMBL" id="KAF6027001.1"/>
    </source>
</evidence>
<organism evidence="2 3">
    <name type="scientific">Bugula neritina</name>
    <name type="common">Brown bryozoan</name>
    <name type="synonym">Sertularia neritina</name>
    <dbReference type="NCBI Taxonomy" id="10212"/>
    <lineage>
        <taxon>Eukaryota</taxon>
        <taxon>Metazoa</taxon>
        <taxon>Spiralia</taxon>
        <taxon>Lophotrochozoa</taxon>
        <taxon>Bryozoa</taxon>
        <taxon>Gymnolaemata</taxon>
        <taxon>Cheilostomatida</taxon>
        <taxon>Flustrina</taxon>
        <taxon>Buguloidea</taxon>
        <taxon>Bugulidae</taxon>
        <taxon>Bugula</taxon>
    </lineage>
</organism>
<evidence type="ECO:0000313" key="3">
    <source>
        <dbReference type="Proteomes" id="UP000593567"/>
    </source>
</evidence>
<dbReference type="InterPro" id="IPR019137">
    <property type="entry name" value="Nck-associated_protein-1"/>
</dbReference>
<evidence type="ECO:0000256" key="1">
    <source>
        <dbReference type="ARBA" id="ARBA00037947"/>
    </source>
</evidence>
<dbReference type="PANTHER" id="PTHR12093">
    <property type="entry name" value="NCK-ASSOCIATED PROTEIN 1"/>
    <property type="match status" value="1"/>
</dbReference>
<proteinExistence type="inferred from homology"/>
<sequence>MDVLQSLENYIHIDISRVFNNVLLYQTQPVDGLTGEHTITHKYTNWYLEVLLRHVSQGHIIYSPLQKAFVSLSSEEKLPFSAEEFSDVKELRALAELLGPYGMRYMGEQLMYRVALYVNELKQVVISNKETLMQLRTSFDKPDVMVELAKKLENPENVLQRLTIIGVLLSFRHMLQNVLHDTMVDHAPFLISSIKDFSDNVPAGSDSIYVTEMAGSAGFECSVDPLLVAAIRNQKPEGGEDQYTLSCLLMVFVAVIIPRRASTGNSAFEPSLQGHANNTHCMARAINQLAQALFLVHSRDNDVEERLKEFLALASSSLLRLGQENEKEAIRTRESVYLLLYIIVQESNVLSMDLLESCFPYVLIRNAYSAVMNSTAATSHHR</sequence>
<dbReference type="EMBL" id="VXIV02002164">
    <property type="protein sequence ID" value="KAF6027001.1"/>
    <property type="molecule type" value="Genomic_DNA"/>
</dbReference>
<dbReference type="OrthoDB" id="548214at2759"/>
<dbReference type="GO" id="GO:0031209">
    <property type="term" value="C:SCAR complex"/>
    <property type="evidence" value="ECO:0007669"/>
    <property type="project" value="TreeGrafter"/>
</dbReference>